<dbReference type="PANTHER" id="PTHR46985">
    <property type="entry name" value="NACHT, LRR AND PYD DOMAINS-CONTAINING PROTEIN 1"/>
    <property type="match status" value="1"/>
</dbReference>
<name>A0A671Y409_SPAAU</name>
<evidence type="ECO:0000313" key="8">
    <source>
        <dbReference type="Ensembl" id="ENSSAUP00010057856.1"/>
    </source>
</evidence>
<evidence type="ECO:0000256" key="5">
    <source>
        <dbReference type="SAM" id="MobiDB-lite"/>
    </source>
</evidence>
<sequence>MFPLSSEKHYVEEDRPVLIQKVASMESVIELLLETLKDLSDTDLKEFICALLSQPEFHRPFLSIPLKLLQTAHVQDTVFFMVQIRGQKCVKKTEKILKTMKRTDLVQRLSDRSSGSRKQHSADEHCSALIHKVATIAAVQQLLLEILNDLSKKQLKKFRNILPSTVSQKNLPDISWMFNYRADIVNEMVHTYGQQSVELTREVFMDMKRTDLVQRLSKPSSGLKEKHRPSLKQRVETLESVIELLLKAMTDLTKAELKTFKSTLRPVYHLGYSSIKSMQQKAKYIPFDLLDKADKQDTVCLMVQYCGQQSVEMTKESLKKMRRTDLVQRLSYSSSRPKKKRQSAQIKKAATMGAVKELLLETLNDLSYEEQKTFTLFLQFTFFQRSLPQIYCWRLQKEDMAESLVDVMMQKYGQKSVEVTREVLIEMNRTDLVQRLSETSSELEEKHSVEEDWPALIQKVEMLESVTELLLEALKDLSEAELKKFKWNLCPIELHGASPVQSVQRKAKYITSDLLDIADMQGTMCLMVQSYGQQSVEWAREILKKMKRTDLVQRLSDSSSRPKKKLSVDELQSAQINKAATMGAVKELLLETLNDLSYEEQKNFTWFVQFTFFQRSLPQIDWSRLLEEDMAETLVDAMVQKYGQKSLEVTREVLMDMNRTDLVQRLSETSSGLEEKHSVEEDWPALIQKVESMESVIELLLETLKVLSNAELEKVKHTLLRQIYIIYGSISTVMLQKQTTNVLDTVFIIVLNYSEHVEMIKDILKTMKRTDLVQRLSDKKKHSADEHRSALIHKVATVAAVQQLLSETLNDLSDTELKEFKNILQSTVSLKNLPDISSMWSYRAGRADIVNQMVHTYGQQSVELTREVLMDMKRTDLVQRLSKPSSGLKGPSRSLEHEDFGSAMQDSSDWTKLEPEVNSTDADEAPTYSLQSEAGNFECSVSGLRWVCKEKVSFKYQFCSWEEPMERMERISYMPAGPLINITAIVGKLVEVYLPHWICIDDDPKILDKLAVLHIDDCGDVVEKVAEVTSSHVKLFEPVFSPRAVLMKAGFPVKISCDVLIYYQPNTPFLKLHVYLIPHDPALQQALDKKKFSKGFELIQKPRPNNYLKMQQGFKLAADMDTARIQPERMTLRYDSQDPNFYEVFIKKPDRDFHLRLSHIRKGEPQFEPVWTCEIRTDDYQSSAHLEAAESLTGPGCDATVKGRYAAKILGKILCTILCKIDVCLFL</sequence>
<dbReference type="InterPro" id="IPR004020">
    <property type="entry name" value="DAPIN"/>
</dbReference>
<keyword evidence="9" id="KW-1185">Reference proteome</keyword>
<organism evidence="8 9">
    <name type="scientific">Sparus aurata</name>
    <name type="common">Gilthead sea bream</name>
    <dbReference type="NCBI Taxonomy" id="8175"/>
    <lineage>
        <taxon>Eukaryota</taxon>
        <taxon>Metazoa</taxon>
        <taxon>Chordata</taxon>
        <taxon>Craniata</taxon>
        <taxon>Vertebrata</taxon>
        <taxon>Euteleostomi</taxon>
        <taxon>Actinopterygii</taxon>
        <taxon>Neopterygii</taxon>
        <taxon>Teleostei</taxon>
        <taxon>Neoteleostei</taxon>
        <taxon>Acanthomorphata</taxon>
        <taxon>Eupercaria</taxon>
        <taxon>Spariformes</taxon>
        <taxon>Sparidae</taxon>
        <taxon>Sparus</taxon>
    </lineage>
</organism>
<reference evidence="8" key="2">
    <citation type="submission" date="2025-08" db="UniProtKB">
        <authorList>
            <consortium name="Ensembl"/>
        </authorList>
    </citation>
    <scope>IDENTIFICATION</scope>
</reference>
<keyword evidence="4" id="KW-0391">Immunity</keyword>
<dbReference type="InterPro" id="IPR011029">
    <property type="entry name" value="DEATH-like_dom_sf"/>
</dbReference>
<keyword evidence="2" id="KW-0963">Cytoplasm</keyword>
<evidence type="ECO:0000256" key="4">
    <source>
        <dbReference type="ARBA" id="ARBA00022859"/>
    </source>
</evidence>
<dbReference type="Proteomes" id="UP000472265">
    <property type="component" value="Chromosome 17"/>
</dbReference>
<dbReference type="InterPro" id="IPR051249">
    <property type="entry name" value="NLRP_Inflammasome"/>
</dbReference>
<evidence type="ECO:0000256" key="3">
    <source>
        <dbReference type="ARBA" id="ARBA00022588"/>
    </source>
</evidence>
<proteinExistence type="predicted"/>
<dbReference type="GeneTree" id="ENSGT01100000263761"/>
<reference evidence="8" key="3">
    <citation type="submission" date="2025-09" db="UniProtKB">
        <authorList>
            <consortium name="Ensembl"/>
        </authorList>
    </citation>
    <scope>IDENTIFICATION</scope>
</reference>
<keyword evidence="3" id="KW-0399">Innate immunity</keyword>
<dbReference type="PROSITE" id="PS50824">
    <property type="entry name" value="DAPIN"/>
    <property type="match status" value="3"/>
</dbReference>
<evidence type="ECO:0000259" key="7">
    <source>
        <dbReference type="PROSITE" id="PS51830"/>
    </source>
</evidence>
<evidence type="ECO:0000256" key="2">
    <source>
        <dbReference type="ARBA" id="ARBA00022490"/>
    </source>
</evidence>
<feature type="domain" description="Pyrin" evidence="6">
    <location>
        <begin position="352"/>
        <end position="442"/>
    </location>
</feature>
<dbReference type="InterPro" id="IPR025307">
    <property type="entry name" value="FIIND_dom"/>
</dbReference>
<dbReference type="OMA" id="VWTCEIR"/>
<dbReference type="PANTHER" id="PTHR46985:SF2">
    <property type="entry name" value="APOPTOSIS-ASSOCIATED SPECK-LIKE PROTEIN CONTAINING A CARD"/>
    <property type="match status" value="1"/>
</dbReference>
<evidence type="ECO:0008006" key="10">
    <source>
        <dbReference type="Google" id="ProtNLM"/>
    </source>
</evidence>
<evidence type="ECO:0000256" key="1">
    <source>
        <dbReference type="ARBA" id="ARBA00004514"/>
    </source>
</evidence>
<accession>A0A671Y409</accession>
<protein>
    <recommendedName>
        <fullName evidence="10">FIIND domain-containing protein</fullName>
    </recommendedName>
</protein>
<comment type="subcellular location">
    <subcellularLocation>
        <location evidence="1">Cytoplasm</location>
        <location evidence="1">Cytosol</location>
    </subcellularLocation>
</comment>
<dbReference type="InParanoid" id="A0A671Y409"/>
<reference evidence="8" key="1">
    <citation type="submission" date="2021-04" db="EMBL/GenBank/DDBJ databases">
        <authorList>
            <consortium name="Wellcome Sanger Institute Data Sharing"/>
        </authorList>
    </citation>
    <scope>NUCLEOTIDE SEQUENCE [LARGE SCALE GENOMIC DNA]</scope>
</reference>
<dbReference type="Pfam" id="PF23679">
    <property type="entry name" value="UPA-FIIND"/>
    <property type="match status" value="1"/>
</dbReference>
<evidence type="ECO:0000259" key="6">
    <source>
        <dbReference type="PROSITE" id="PS50824"/>
    </source>
</evidence>
<dbReference type="GO" id="GO:0005829">
    <property type="term" value="C:cytosol"/>
    <property type="evidence" value="ECO:0007669"/>
    <property type="project" value="UniProtKB-SubCell"/>
</dbReference>
<feature type="domain" description="FIIND" evidence="7">
    <location>
        <begin position="906"/>
        <end position="1189"/>
    </location>
</feature>
<dbReference type="GO" id="GO:0045087">
    <property type="term" value="P:innate immune response"/>
    <property type="evidence" value="ECO:0007669"/>
    <property type="project" value="UniProtKB-KW"/>
</dbReference>
<feature type="region of interest" description="Disordered" evidence="5">
    <location>
        <begin position="880"/>
        <end position="908"/>
    </location>
</feature>
<dbReference type="SUPFAM" id="SSF47986">
    <property type="entry name" value="DEATH domain"/>
    <property type="match status" value="7"/>
</dbReference>
<dbReference type="SMART" id="SM01289">
    <property type="entry name" value="PYRIN"/>
    <property type="match status" value="8"/>
</dbReference>
<dbReference type="Pfam" id="PF13553">
    <property type="entry name" value="FIIND"/>
    <property type="match status" value="1"/>
</dbReference>
<dbReference type="Pfam" id="PF02758">
    <property type="entry name" value="PYRIN"/>
    <property type="match status" value="7"/>
</dbReference>
<feature type="domain" description="Pyrin" evidence="6">
    <location>
        <begin position="795"/>
        <end position="887"/>
    </location>
</feature>
<dbReference type="PROSITE" id="PS51830">
    <property type="entry name" value="FIIND"/>
    <property type="match status" value="1"/>
</dbReference>
<dbReference type="AlphaFoldDB" id="A0A671Y409"/>
<dbReference type="Gene3D" id="1.10.533.10">
    <property type="entry name" value="Death Domain, Fas"/>
    <property type="match status" value="8"/>
</dbReference>
<dbReference type="Ensembl" id="ENSSAUT00010060741.1">
    <property type="protein sequence ID" value="ENSSAUP00010057856.1"/>
    <property type="gene ID" value="ENSSAUG00010023645.1"/>
</dbReference>
<feature type="domain" description="Pyrin" evidence="6">
    <location>
        <begin position="462"/>
        <end position="561"/>
    </location>
</feature>
<evidence type="ECO:0000313" key="9">
    <source>
        <dbReference type="Proteomes" id="UP000472265"/>
    </source>
</evidence>